<protein>
    <recommendedName>
        <fullName evidence="6">ADP-dependent (S)-NAD(P)H-hydrate dehydratase</fullName>
        <ecNumber evidence="6">4.2.1.136</ecNumber>
    </recommendedName>
    <alternativeName>
        <fullName evidence="6">ADP-dependent NAD(P)HX dehydratase</fullName>
    </alternativeName>
</protein>
<evidence type="ECO:0000256" key="5">
    <source>
        <dbReference type="ARBA" id="ARBA00023239"/>
    </source>
</evidence>
<feature type="binding site" evidence="6">
    <location>
        <begin position="191"/>
        <end position="195"/>
    </location>
    <ligand>
        <name>AMP</name>
        <dbReference type="ChEBI" id="CHEBI:456215"/>
    </ligand>
</feature>
<keyword evidence="5 6" id="KW-0456">Lyase</keyword>
<feature type="binding site" evidence="6">
    <location>
        <position position="222"/>
    </location>
    <ligand>
        <name>(6S)-NADPHX</name>
        <dbReference type="ChEBI" id="CHEBI:64076"/>
    </ligand>
</feature>
<dbReference type="Pfam" id="PF01256">
    <property type="entry name" value="Carb_kinase"/>
    <property type="match status" value="1"/>
</dbReference>
<evidence type="ECO:0000256" key="2">
    <source>
        <dbReference type="ARBA" id="ARBA00022840"/>
    </source>
</evidence>
<comment type="function">
    <text evidence="6">Catalyzes the dehydration of the S-form of NAD(P)HX at the expense of ADP, which is converted to AMP. Together with NAD(P)HX epimerase, which catalyzes the epimerization of the S- and R-forms, the enzyme allows the repair of both epimers of NAD(P)HX, a damaged form of NAD(P)H that is a result of enzymatic or heat-dependent hydration.</text>
</comment>
<comment type="subunit">
    <text evidence="6">Homotetramer.</text>
</comment>
<dbReference type="InterPro" id="IPR017953">
    <property type="entry name" value="Carbohydrate_kinase_pred_CS"/>
</dbReference>
<comment type="catalytic activity">
    <reaction evidence="6">
        <text>(6S)-NADHX + ADP = AMP + phosphate + NADH + H(+)</text>
        <dbReference type="Rhea" id="RHEA:32223"/>
        <dbReference type="ChEBI" id="CHEBI:15378"/>
        <dbReference type="ChEBI" id="CHEBI:43474"/>
        <dbReference type="ChEBI" id="CHEBI:57945"/>
        <dbReference type="ChEBI" id="CHEBI:64074"/>
        <dbReference type="ChEBI" id="CHEBI:456215"/>
        <dbReference type="ChEBI" id="CHEBI:456216"/>
        <dbReference type="EC" id="4.2.1.136"/>
    </reaction>
</comment>
<proteinExistence type="inferred from homology"/>
<evidence type="ECO:0000313" key="9">
    <source>
        <dbReference type="Proteomes" id="UP000537862"/>
    </source>
</evidence>
<feature type="binding site" evidence="6">
    <location>
        <position position="100"/>
    </location>
    <ligand>
        <name>(6S)-NADPHX</name>
        <dbReference type="ChEBI" id="CHEBI:64076"/>
    </ligand>
</feature>
<comment type="catalytic activity">
    <reaction evidence="6">
        <text>(6S)-NADPHX + ADP = AMP + phosphate + NADPH + H(+)</text>
        <dbReference type="Rhea" id="RHEA:32235"/>
        <dbReference type="ChEBI" id="CHEBI:15378"/>
        <dbReference type="ChEBI" id="CHEBI:43474"/>
        <dbReference type="ChEBI" id="CHEBI:57783"/>
        <dbReference type="ChEBI" id="CHEBI:64076"/>
        <dbReference type="ChEBI" id="CHEBI:456215"/>
        <dbReference type="ChEBI" id="CHEBI:456216"/>
        <dbReference type="EC" id="4.2.1.136"/>
    </reaction>
</comment>
<dbReference type="GO" id="GO:0052856">
    <property type="term" value="F:NAD(P)HX epimerase activity"/>
    <property type="evidence" value="ECO:0007669"/>
    <property type="project" value="TreeGrafter"/>
</dbReference>
<dbReference type="Gene3D" id="3.40.1190.20">
    <property type="match status" value="1"/>
</dbReference>
<sequence>MEICVNAPSMFPSVFMPRPLDSHKGTFGTLAIIGGSQGMSGAIVLASTAAVYTGCGKVWAGFHQKTLPMPIIAQHPEIMLACAHELLIREDISAWVTGCGLGLDEDAVIVLEKVLSKSMNAPLLLDADALTLLSQRPQLSTLAQQHSHLILTPHPTEAARLLGISTADIQADRHSAVKAIAQKYQATVVLKGHHSLVYAFDNDTLYTNHSGNPGLATAGSGDVLSGVIGALCAQGIDNWQATCAGVWLHGAAADYLASQIGGEIGLLSSELPHAVRYIRNRAIQQRK</sequence>
<dbReference type="EC" id="4.2.1.136" evidence="6"/>
<keyword evidence="4 6" id="KW-0520">NAD</keyword>
<comment type="caution">
    <text evidence="8">The sequence shown here is derived from an EMBL/GenBank/DDBJ whole genome shotgun (WGS) entry which is preliminary data.</text>
</comment>
<dbReference type="PROSITE" id="PS01050">
    <property type="entry name" value="YJEF_C_2"/>
    <property type="match status" value="1"/>
</dbReference>
<reference evidence="8 9" key="1">
    <citation type="submission" date="2020-05" db="EMBL/GenBank/DDBJ databases">
        <authorList>
            <person name="Niu N."/>
        </authorList>
    </citation>
    <scope>NUCLEOTIDE SEQUENCE [LARGE SCALE GENOMIC DNA]</scope>
    <source>
        <strain evidence="8 9">3340-03</strain>
    </source>
</reference>
<keyword evidence="9" id="KW-1185">Reference proteome</keyword>
<feature type="binding site" evidence="6">
    <location>
        <position position="42"/>
    </location>
    <ligand>
        <name>(6S)-NADPHX</name>
        <dbReference type="ChEBI" id="CHEBI:64076"/>
    </ligand>
</feature>
<dbReference type="InterPro" id="IPR000631">
    <property type="entry name" value="CARKD"/>
</dbReference>
<dbReference type="AlphaFoldDB" id="A0A849P5C9"/>
<evidence type="ECO:0000313" key="8">
    <source>
        <dbReference type="EMBL" id="NOL52306.1"/>
    </source>
</evidence>
<dbReference type="PANTHER" id="PTHR12592">
    <property type="entry name" value="ATP-DEPENDENT (S)-NAD(P)H-HYDRATE DEHYDRATASE FAMILY MEMBER"/>
    <property type="match status" value="1"/>
</dbReference>
<dbReference type="EMBL" id="JABGBN010000008">
    <property type="protein sequence ID" value="NOL52306.1"/>
    <property type="molecule type" value="Genomic_DNA"/>
</dbReference>
<organism evidence="8 9">
    <name type="scientific">Pelistega suis</name>
    <dbReference type="NCBI Taxonomy" id="1631957"/>
    <lineage>
        <taxon>Bacteria</taxon>
        <taxon>Pseudomonadati</taxon>
        <taxon>Pseudomonadota</taxon>
        <taxon>Betaproteobacteria</taxon>
        <taxon>Burkholderiales</taxon>
        <taxon>Alcaligenaceae</taxon>
        <taxon>Pelistega</taxon>
    </lineage>
</organism>
<dbReference type="PROSITE" id="PS51383">
    <property type="entry name" value="YJEF_C_3"/>
    <property type="match status" value="1"/>
</dbReference>
<dbReference type="PANTHER" id="PTHR12592:SF0">
    <property type="entry name" value="ATP-DEPENDENT (S)-NAD(P)H-HYDRATE DEHYDRATASE"/>
    <property type="match status" value="1"/>
</dbReference>
<feature type="binding site" evidence="6">
    <location>
        <position position="154"/>
    </location>
    <ligand>
        <name>(6S)-NADPHX</name>
        <dbReference type="ChEBI" id="CHEBI:64076"/>
    </ligand>
</feature>
<evidence type="ECO:0000256" key="1">
    <source>
        <dbReference type="ARBA" id="ARBA00022741"/>
    </source>
</evidence>
<feature type="binding site" evidence="6">
    <location>
        <position position="221"/>
    </location>
    <ligand>
        <name>AMP</name>
        <dbReference type="ChEBI" id="CHEBI:456215"/>
    </ligand>
</feature>
<accession>A0A849P5C9</accession>
<comment type="similarity">
    <text evidence="6">Belongs to the NnrD/CARKD family.</text>
</comment>
<dbReference type="NCBIfam" id="TIGR00196">
    <property type="entry name" value="yjeF_cterm"/>
    <property type="match status" value="1"/>
</dbReference>
<comment type="cofactor">
    <cofactor evidence="6">
        <name>Mg(2+)</name>
        <dbReference type="ChEBI" id="CHEBI:18420"/>
    </cofactor>
</comment>
<name>A0A849P5C9_9BURK</name>
<evidence type="ECO:0000256" key="4">
    <source>
        <dbReference type="ARBA" id="ARBA00023027"/>
    </source>
</evidence>
<dbReference type="GO" id="GO:0005524">
    <property type="term" value="F:ATP binding"/>
    <property type="evidence" value="ECO:0007669"/>
    <property type="project" value="UniProtKB-KW"/>
</dbReference>
<keyword evidence="2 6" id="KW-0067">ATP-binding</keyword>
<dbReference type="HAMAP" id="MF_01965">
    <property type="entry name" value="NADHX_dehydratase"/>
    <property type="match status" value="1"/>
</dbReference>
<evidence type="ECO:0000256" key="3">
    <source>
        <dbReference type="ARBA" id="ARBA00022857"/>
    </source>
</evidence>
<dbReference type="GO" id="GO:0046496">
    <property type="term" value="P:nicotinamide nucleotide metabolic process"/>
    <property type="evidence" value="ECO:0007669"/>
    <property type="project" value="UniProtKB-UniRule"/>
</dbReference>
<dbReference type="GO" id="GO:0052855">
    <property type="term" value="F:ADP-dependent NAD(P)H-hydrate dehydratase activity"/>
    <property type="evidence" value="ECO:0007669"/>
    <property type="project" value="UniProtKB-UniRule"/>
</dbReference>
<keyword evidence="3 6" id="KW-0521">NADP</keyword>
<dbReference type="GO" id="GO:0110051">
    <property type="term" value="P:metabolite repair"/>
    <property type="evidence" value="ECO:0007669"/>
    <property type="project" value="TreeGrafter"/>
</dbReference>
<dbReference type="SUPFAM" id="SSF53613">
    <property type="entry name" value="Ribokinase-like"/>
    <property type="match status" value="1"/>
</dbReference>
<evidence type="ECO:0000259" key="7">
    <source>
        <dbReference type="PROSITE" id="PS51383"/>
    </source>
</evidence>
<keyword evidence="1 6" id="KW-0547">Nucleotide-binding</keyword>
<dbReference type="Proteomes" id="UP000537862">
    <property type="component" value="Unassembled WGS sequence"/>
</dbReference>
<gene>
    <name evidence="6" type="primary">nnrD</name>
    <name evidence="8" type="ORF">HKX39_09035</name>
</gene>
<dbReference type="InterPro" id="IPR029056">
    <property type="entry name" value="Ribokinase-like"/>
</dbReference>
<dbReference type="CDD" id="cd01171">
    <property type="entry name" value="YXKO-related"/>
    <property type="match status" value="1"/>
</dbReference>
<evidence type="ECO:0000256" key="6">
    <source>
        <dbReference type="HAMAP-Rule" id="MF_01965"/>
    </source>
</evidence>
<feature type="domain" description="YjeF C-terminal" evidence="7">
    <location>
        <begin position="7"/>
        <end position="282"/>
    </location>
</feature>